<name>A0ABT9HKV3_9SPHN</name>
<sequence length="111" mass="12414">MDARLPAHVEVSGLVRSVSAAGGFATVLQRGEKDAGTLLIVALDRGENATLWERMPQLDGSRSFTRSRKQDPEKPKEFNEYIARRKQSDPDCWVVELDIADPERFIDSAVQ</sequence>
<keyword evidence="2" id="KW-1185">Reference proteome</keyword>
<proteinExistence type="predicted"/>
<evidence type="ECO:0000313" key="1">
    <source>
        <dbReference type="EMBL" id="MDP4573780.1"/>
    </source>
</evidence>
<protein>
    <submittedName>
        <fullName evidence="1">DUF1491 family protein</fullName>
    </submittedName>
</protein>
<gene>
    <name evidence="1" type="ORF">Q9K02_01335</name>
</gene>
<comment type="caution">
    <text evidence="1">The sequence shown here is derived from an EMBL/GenBank/DDBJ whole genome shotgun (WGS) entry which is preliminary data.</text>
</comment>
<dbReference type="InterPro" id="IPR009964">
    <property type="entry name" value="DUF1491"/>
</dbReference>
<dbReference type="RefSeq" id="WP_305933420.1">
    <property type="nucleotide sequence ID" value="NZ_JAVAIM010000001.1"/>
</dbReference>
<dbReference type="Pfam" id="PF07372">
    <property type="entry name" value="DUF1491"/>
    <property type="match status" value="1"/>
</dbReference>
<dbReference type="EMBL" id="JAVAIM010000001">
    <property type="protein sequence ID" value="MDP4573780.1"/>
    <property type="molecule type" value="Genomic_DNA"/>
</dbReference>
<dbReference type="Proteomes" id="UP001240639">
    <property type="component" value="Unassembled WGS sequence"/>
</dbReference>
<accession>A0ABT9HKV3</accession>
<organism evidence="1 2">
    <name type="scientific">Qipengyuania profundimaris</name>
    <dbReference type="NCBI Taxonomy" id="3067652"/>
    <lineage>
        <taxon>Bacteria</taxon>
        <taxon>Pseudomonadati</taxon>
        <taxon>Pseudomonadota</taxon>
        <taxon>Alphaproteobacteria</taxon>
        <taxon>Sphingomonadales</taxon>
        <taxon>Erythrobacteraceae</taxon>
        <taxon>Qipengyuania</taxon>
    </lineage>
</organism>
<reference evidence="1 2" key="1">
    <citation type="submission" date="2023-08" db="EMBL/GenBank/DDBJ databases">
        <title>genomic of G39.</title>
        <authorList>
            <person name="Wang Y."/>
        </authorList>
    </citation>
    <scope>NUCLEOTIDE SEQUENCE [LARGE SCALE GENOMIC DNA]</scope>
    <source>
        <strain evidence="1 2">G39</strain>
    </source>
</reference>
<dbReference type="Gene3D" id="3.40.1530.20">
    <property type="entry name" value="Protein of unknown function (DUF1491)"/>
    <property type="match status" value="1"/>
</dbReference>
<evidence type="ECO:0000313" key="2">
    <source>
        <dbReference type="Proteomes" id="UP001240639"/>
    </source>
</evidence>